<organism evidence="1 2">
    <name type="scientific">Pristionchus entomophagus</name>
    <dbReference type="NCBI Taxonomy" id="358040"/>
    <lineage>
        <taxon>Eukaryota</taxon>
        <taxon>Metazoa</taxon>
        <taxon>Ecdysozoa</taxon>
        <taxon>Nematoda</taxon>
        <taxon>Chromadorea</taxon>
        <taxon>Rhabditida</taxon>
        <taxon>Rhabditina</taxon>
        <taxon>Diplogasteromorpha</taxon>
        <taxon>Diplogasteroidea</taxon>
        <taxon>Neodiplogasteridae</taxon>
        <taxon>Pristionchus</taxon>
    </lineage>
</organism>
<dbReference type="AlphaFoldDB" id="A0AAV5TSL5"/>
<dbReference type="Proteomes" id="UP001432027">
    <property type="component" value="Unassembled WGS sequence"/>
</dbReference>
<gene>
    <name evidence="1" type="ORF">PENTCL1PPCAC_19658</name>
</gene>
<sequence>MRDPRMRAAPSILSMTSPQTLIPPSIASSVFSTALSTDESSLIQSREKTYQIQVRLRPFRRSFPRRYHLRPARCFSINVTNVDKDRSG</sequence>
<name>A0AAV5TSL5_9BILA</name>
<evidence type="ECO:0000313" key="2">
    <source>
        <dbReference type="Proteomes" id="UP001432027"/>
    </source>
</evidence>
<dbReference type="EMBL" id="BTSX01000004">
    <property type="protein sequence ID" value="GMS97483.1"/>
    <property type="molecule type" value="Genomic_DNA"/>
</dbReference>
<protein>
    <submittedName>
        <fullName evidence="1">Uncharacterized protein</fullName>
    </submittedName>
</protein>
<evidence type="ECO:0000313" key="1">
    <source>
        <dbReference type="EMBL" id="GMS97483.1"/>
    </source>
</evidence>
<comment type="caution">
    <text evidence="1">The sequence shown here is derived from an EMBL/GenBank/DDBJ whole genome shotgun (WGS) entry which is preliminary data.</text>
</comment>
<proteinExistence type="predicted"/>
<keyword evidence="2" id="KW-1185">Reference proteome</keyword>
<accession>A0AAV5TSL5</accession>
<reference evidence="1" key="1">
    <citation type="submission" date="2023-10" db="EMBL/GenBank/DDBJ databases">
        <title>Genome assembly of Pristionchus species.</title>
        <authorList>
            <person name="Yoshida K."/>
            <person name="Sommer R.J."/>
        </authorList>
    </citation>
    <scope>NUCLEOTIDE SEQUENCE</scope>
    <source>
        <strain evidence="1">RS0144</strain>
    </source>
</reference>